<organism evidence="2 3">
    <name type="scientific">Candidatus Sungbacteria bacterium RIFCSPLOWO2_12_FULL_41_11</name>
    <dbReference type="NCBI Taxonomy" id="1802286"/>
    <lineage>
        <taxon>Bacteria</taxon>
        <taxon>Candidatus Sungiibacteriota</taxon>
    </lineage>
</organism>
<dbReference type="SUPFAM" id="SSF53383">
    <property type="entry name" value="PLP-dependent transferases"/>
    <property type="match status" value="1"/>
</dbReference>
<comment type="caution">
    <text evidence="2">The sequence shown here is derived from an EMBL/GenBank/DDBJ whole genome shotgun (WGS) entry which is preliminary data.</text>
</comment>
<evidence type="ECO:0000313" key="3">
    <source>
        <dbReference type="Proteomes" id="UP000177171"/>
    </source>
</evidence>
<dbReference type="GO" id="GO:0000271">
    <property type="term" value="P:polysaccharide biosynthetic process"/>
    <property type="evidence" value="ECO:0007669"/>
    <property type="project" value="TreeGrafter"/>
</dbReference>
<dbReference type="InterPro" id="IPR015421">
    <property type="entry name" value="PyrdxlP-dep_Trfase_major"/>
</dbReference>
<dbReference type="InterPro" id="IPR000653">
    <property type="entry name" value="DegT/StrS_aminotransferase"/>
</dbReference>
<protein>
    <submittedName>
        <fullName evidence="2">NarL family transcriptional regulator</fullName>
    </submittedName>
</protein>
<name>A0A1G2LPP1_9BACT</name>
<keyword evidence="1" id="KW-0663">Pyridoxal phosphate</keyword>
<dbReference type="PANTHER" id="PTHR30244">
    <property type="entry name" value="TRANSAMINASE"/>
    <property type="match status" value="1"/>
</dbReference>
<proteinExistence type="inferred from homology"/>
<evidence type="ECO:0000256" key="1">
    <source>
        <dbReference type="RuleBase" id="RU004508"/>
    </source>
</evidence>
<dbReference type="InterPro" id="IPR015422">
    <property type="entry name" value="PyrdxlP-dep_Trfase_small"/>
</dbReference>
<dbReference type="EMBL" id="MHQY01000023">
    <property type="protein sequence ID" value="OHA13567.1"/>
    <property type="molecule type" value="Genomic_DNA"/>
</dbReference>
<sequence length="402" mass="45157">MNKKSDKLRVFYASAVFGNEEKRAVAGVLKTAHIGAGRNVQEFEGKIARLFGKKYGLMVNSGSSANLIAIELLNLPRGAEVITPILTFATTLAPLIQKGLVPVFVDVMSGYYTANIDQIEKAITKKTKALMIPSLFGNIPDLPRLKRIAQKYNLILVEDSCDTLGATINGKPTGVYSDISTTSFYASHIITAGGEGGMVSVNRPDWARRARILAGWGRRSSLNETEDIDKRYTVKLDGIKYDSKFIFEEVGYNFRTTDMAAAFGLAQLKKLDKFSALRQKNFRELKNFFRQYEKFFVLPEQLSGVRASWLAFPLTIKNSAPFNRETIVKYLERANIQTRPVFTGNILKQPGFKNIRRRVMAGGYPVADFVMKNSFVVGAHHGMEKKHIDHIKDVFQQFLKKY</sequence>
<dbReference type="PANTHER" id="PTHR30244:SF34">
    <property type="entry name" value="DTDP-4-AMINO-4,6-DIDEOXYGALACTOSE TRANSAMINASE"/>
    <property type="match status" value="1"/>
</dbReference>
<comment type="similarity">
    <text evidence="1">Belongs to the DegT/DnrJ/EryC1 family.</text>
</comment>
<dbReference type="GO" id="GO:0008483">
    <property type="term" value="F:transaminase activity"/>
    <property type="evidence" value="ECO:0007669"/>
    <property type="project" value="TreeGrafter"/>
</dbReference>
<dbReference type="GO" id="GO:0030170">
    <property type="term" value="F:pyridoxal phosphate binding"/>
    <property type="evidence" value="ECO:0007669"/>
    <property type="project" value="TreeGrafter"/>
</dbReference>
<accession>A0A1G2LPP1</accession>
<dbReference type="AlphaFoldDB" id="A0A1G2LPP1"/>
<gene>
    <name evidence="2" type="ORF">A3G49_00465</name>
</gene>
<dbReference type="PIRSF" id="PIRSF000390">
    <property type="entry name" value="PLP_StrS"/>
    <property type="match status" value="1"/>
</dbReference>
<dbReference type="Proteomes" id="UP000177171">
    <property type="component" value="Unassembled WGS sequence"/>
</dbReference>
<reference evidence="2 3" key="1">
    <citation type="journal article" date="2016" name="Nat. Commun.">
        <title>Thousands of microbial genomes shed light on interconnected biogeochemical processes in an aquifer system.</title>
        <authorList>
            <person name="Anantharaman K."/>
            <person name="Brown C.T."/>
            <person name="Hug L.A."/>
            <person name="Sharon I."/>
            <person name="Castelle C.J."/>
            <person name="Probst A.J."/>
            <person name="Thomas B.C."/>
            <person name="Singh A."/>
            <person name="Wilkins M.J."/>
            <person name="Karaoz U."/>
            <person name="Brodie E.L."/>
            <person name="Williams K.H."/>
            <person name="Hubbard S.S."/>
            <person name="Banfield J.F."/>
        </authorList>
    </citation>
    <scope>NUCLEOTIDE SEQUENCE [LARGE SCALE GENOMIC DNA]</scope>
</reference>
<evidence type="ECO:0000313" key="2">
    <source>
        <dbReference type="EMBL" id="OHA13567.1"/>
    </source>
</evidence>
<dbReference type="Pfam" id="PF01041">
    <property type="entry name" value="DegT_DnrJ_EryC1"/>
    <property type="match status" value="1"/>
</dbReference>
<dbReference type="Gene3D" id="3.40.640.10">
    <property type="entry name" value="Type I PLP-dependent aspartate aminotransferase-like (Major domain)"/>
    <property type="match status" value="1"/>
</dbReference>
<dbReference type="Gene3D" id="3.90.1150.10">
    <property type="entry name" value="Aspartate Aminotransferase, domain 1"/>
    <property type="match status" value="1"/>
</dbReference>
<dbReference type="CDD" id="cd00616">
    <property type="entry name" value="AHBA_syn"/>
    <property type="match status" value="1"/>
</dbReference>
<dbReference type="InterPro" id="IPR015424">
    <property type="entry name" value="PyrdxlP-dep_Trfase"/>
</dbReference>